<accession>A0A397GDN7</accession>
<protein>
    <submittedName>
        <fullName evidence="2">Uncharacterized protein</fullName>
    </submittedName>
</protein>
<organism evidence="2 3">
    <name type="scientific">Diversispora epigaea</name>
    <dbReference type="NCBI Taxonomy" id="1348612"/>
    <lineage>
        <taxon>Eukaryota</taxon>
        <taxon>Fungi</taxon>
        <taxon>Fungi incertae sedis</taxon>
        <taxon>Mucoromycota</taxon>
        <taxon>Glomeromycotina</taxon>
        <taxon>Glomeromycetes</taxon>
        <taxon>Diversisporales</taxon>
        <taxon>Diversisporaceae</taxon>
        <taxon>Diversispora</taxon>
    </lineage>
</organism>
<evidence type="ECO:0000256" key="1">
    <source>
        <dbReference type="SAM" id="Phobius"/>
    </source>
</evidence>
<comment type="caution">
    <text evidence="2">The sequence shown here is derived from an EMBL/GenBank/DDBJ whole genome shotgun (WGS) entry which is preliminary data.</text>
</comment>
<dbReference type="EMBL" id="PQFF01000482">
    <property type="protein sequence ID" value="RHZ47748.1"/>
    <property type="molecule type" value="Genomic_DNA"/>
</dbReference>
<feature type="transmembrane region" description="Helical" evidence="1">
    <location>
        <begin position="74"/>
        <end position="99"/>
    </location>
</feature>
<keyword evidence="1" id="KW-1133">Transmembrane helix</keyword>
<gene>
    <name evidence="2" type="ORF">Glove_568g12</name>
</gene>
<keyword evidence="1" id="KW-0472">Membrane</keyword>
<proteinExistence type="predicted"/>
<dbReference type="AlphaFoldDB" id="A0A397GDN7"/>
<keyword evidence="3" id="KW-1185">Reference proteome</keyword>
<evidence type="ECO:0000313" key="3">
    <source>
        <dbReference type="Proteomes" id="UP000266861"/>
    </source>
</evidence>
<dbReference type="Proteomes" id="UP000266861">
    <property type="component" value="Unassembled WGS sequence"/>
</dbReference>
<name>A0A397GDN7_9GLOM</name>
<evidence type="ECO:0000313" key="2">
    <source>
        <dbReference type="EMBL" id="RHZ47748.1"/>
    </source>
</evidence>
<keyword evidence="1" id="KW-0812">Transmembrane</keyword>
<sequence>MGFNIYYKSIQHFCLIFVELKSCPLHKPTENRESKHSNFSGLIRENLNLAKILTETFGWLKQEQTIILSWRNQMITIITIIAMITIIAIITIITIITMITEPENCTTKQKHWRKTNTEEHEQEK</sequence>
<reference evidence="2 3" key="1">
    <citation type="submission" date="2018-08" db="EMBL/GenBank/DDBJ databases">
        <title>Genome and evolution of the arbuscular mycorrhizal fungus Diversispora epigaea (formerly Glomus versiforme) and its bacterial endosymbionts.</title>
        <authorList>
            <person name="Sun X."/>
            <person name="Fei Z."/>
            <person name="Harrison M."/>
        </authorList>
    </citation>
    <scope>NUCLEOTIDE SEQUENCE [LARGE SCALE GENOMIC DNA]</scope>
    <source>
        <strain evidence="2 3">IT104</strain>
    </source>
</reference>